<dbReference type="SUPFAM" id="SSF109709">
    <property type="entry name" value="KorB DNA-binding domain-like"/>
    <property type="match status" value="1"/>
</dbReference>
<dbReference type="AlphaFoldDB" id="A0A951QHY1"/>
<evidence type="ECO:0000313" key="3">
    <source>
        <dbReference type="EMBL" id="MBW4662409.1"/>
    </source>
</evidence>
<accession>A0A951QHY1</accession>
<dbReference type="Pfam" id="PF02195">
    <property type="entry name" value="ParB_N"/>
    <property type="match status" value="1"/>
</dbReference>
<evidence type="ECO:0000313" key="4">
    <source>
        <dbReference type="Proteomes" id="UP000757435"/>
    </source>
</evidence>
<dbReference type="InterPro" id="IPR036086">
    <property type="entry name" value="ParB/Sulfiredoxin_sf"/>
</dbReference>
<dbReference type="NCBIfam" id="TIGR00180">
    <property type="entry name" value="parB_part"/>
    <property type="match status" value="1"/>
</dbReference>
<dbReference type="Proteomes" id="UP000757435">
    <property type="component" value="Unassembled WGS sequence"/>
</dbReference>
<proteinExistence type="inferred from homology"/>
<dbReference type="Gene3D" id="3.90.1530.30">
    <property type="match status" value="1"/>
</dbReference>
<dbReference type="Gene3D" id="1.10.10.2830">
    <property type="match status" value="1"/>
</dbReference>
<sequence>MTSRRSLKDAIQADSELSNFVFGERVVQKIETEGLEQRAILSAIHRTTLQKRRYFDQAKIEEWASTEIKANGIRSPLWVRPLPGGGSGEYELIAGERRYRAAEFLGLPDVPIRVFPLDDKQALMASLVENMQRQDLSPLEETEGTLEALAMELDYSVEQVISLLYQMNNASKGMVNQNVLVSPEGQKVEMVFKFLGRLSWKSFVSSRLPLLKKPPEILDALREGKIEYTKAMEIAKVKNEQYQQTLLEHAISEGLSLSEIKQRVKTLQQPLRLETESLPLKQKIEDVLQRFRKAKVWDDPKKQRQVEKLLAQIESLMEK</sequence>
<organism evidence="3 4">
    <name type="scientific">Drouetiella hepatica Uher 2000/2452</name>
    <dbReference type="NCBI Taxonomy" id="904376"/>
    <lineage>
        <taxon>Bacteria</taxon>
        <taxon>Bacillati</taxon>
        <taxon>Cyanobacteriota</taxon>
        <taxon>Cyanophyceae</taxon>
        <taxon>Oculatellales</taxon>
        <taxon>Oculatellaceae</taxon>
        <taxon>Drouetiella</taxon>
    </lineage>
</organism>
<dbReference type="InterPro" id="IPR004437">
    <property type="entry name" value="ParB/RepB/Spo0J"/>
</dbReference>
<dbReference type="GO" id="GO:0007059">
    <property type="term" value="P:chromosome segregation"/>
    <property type="evidence" value="ECO:0007669"/>
    <property type="project" value="TreeGrafter"/>
</dbReference>
<evidence type="ECO:0000256" key="1">
    <source>
        <dbReference type="ARBA" id="ARBA00006295"/>
    </source>
</evidence>
<dbReference type="InterPro" id="IPR041468">
    <property type="entry name" value="HTH_ParB/Spo0J"/>
</dbReference>
<evidence type="ECO:0000259" key="2">
    <source>
        <dbReference type="SMART" id="SM00470"/>
    </source>
</evidence>
<dbReference type="InterPro" id="IPR003115">
    <property type="entry name" value="ParB_N"/>
</dbReference>
<dbReference type="PANTHER" id="PTHR33375">
    <property type="entry name" value="CHROMOSOME-PARTITIONING PROTEIN PARB-RELATED"/>
    <property type="match status" value="1"/>
</dbReference>
<dbReference type="SMART" id="SM00470">
    <property type="entry name" value="ParB"/>
    <property type="match status" value="1"/>
</dbReference>
<dbReference type="PANTHER" id="PTHR33375:SF7">
    <property type="entry name" value="CHROMOSOME 2-PARTITIONING PROTEIN PARB-RELATED"/>
    <property type="match status" value="1"/>
</dbReference>
<dbReference type="SUPFAM" id="SSF110849">
    <property type="entry name" value="ParB/Sulfiredoxin"/>
    <property type="match status" value="1"/>
</dbReference>
<name>A0A951QHY1_9CYAN</name>
<feature type="domain" description="ParB-like N-terminal" evidence="2">
    <location>
        <begin position="37"/>
        <end position="131"/>
    </location>
</feature>
<reference evidence="3" key="1">
    <citation type="submission" date="2021-05" db="EMBL/GenBank/DDBJ databases">
        <authorList>
            <person name="Pietrasiak N."/>
            <person name="Ward R."/>
            <person name="Stajich J.E."/>
            <person name="Kurbessoian T."/>
        </authorList>
    </citation>
    <scope>NUCLEOTIDE SEQUENCE</scope>
    <source>
        <strain evidence="3">UHER 2000/2452</strain>
    </source>
</reference>
<reference evidence="3" key="2">
    <citation type="journal article" date="2022" name="Microbiol. Resour. Announc.">
        <title>Metagenome Sequencing to Explore Phylogenomics of Terrestrial Cyanobacteria.</title>
        <authorList>
            <person name="Ward R.D."/>
            <person name="Stajich J.E."/>
            <person name="Johansen J.R."/>
            <person name="Huntemann M."/>
            <person name="Clum A."/>
            <person name="Foster B."/>
            <person name="Foster B."/>
            <person name="Roux S."/>
            <person name="Palaniappan K."/>
            <person name="Varghese N."/>
            <person name="Mukherjee S."/>
            <person name="Reddy T.B.K."/>
            <person name="Daum C."/>
            <person name="Copeland A."/>
            <person name="Chen I.A."/>
            <person name="Ivanova N.N."/>
            <person name="Kyrpides N.C."/>
            <person name="Shapiro N."/>
            <person name="Eloe-Fadrosh E.A."/>
            <person name="Pietrasiak N."/>
        </authorList>
    </citation>
    <scope>NUCLEOTIDE SEQUENCE</scope>
    <source>
        <strain evidence="3">UHER 2000/2452</strain>
    </source>
</reference>
<dbReference type="EMBL" id="JAHHHD010000074">
    <property type="protein sequence ID" value="MBW4662409.1"/>
    <property type="molecule type" value="Genomic_DNA"/>
</dbReference>
<comment type="caution">
    <text evidence="3">The sequence shown here is derived from an EMBL/GenBank/DDBJ whole genome shotgun (WGS) entry which is preliminary data.</text>
</comment>
<dbReference type="InterPro" id="IPR050336">
    <property type="entry name" value="Chromosome_partition/occlusion"/>
</dbReference>
<comment type="similarity">
    <text evidence="1">Belongs to the ParB family.</text>
</comment>
<protein>
    <submittedName>
        <fullName evidence="3">ParB/RepB/Spo0J family partition protein</fullName>
    </submittedName>
</protein>
<dbReference type="GO" id="GO:0003677">
    <property type="term" value="F:DNA binding"/>
    <property type="evidence" value="ECO:0007669"/>
    <property type="project" value="InterPro"/>
</dbReference>
<dbReference type="GO" id="GO:0005694">
    <property type="term" value="C:chromosome"/>
    <property type="evidence" value="ECO:0007669"/>
    <property type="project" value="TreeGrafter"/>
</dbReference>
<gene>
    <name evidence="3" type="ORF">KME15_27485</name>
</gene>
<dbReference type="Pfam" id="PF17762">
    <property type="entry name" value="HTH_ParB"/>
    <property type="match status" value="1"/>
</dbReference>